<dbReference type="InterPro" id="IPR036161">
    <property type="entry name" value="RPB6/omega-like_sf"/>
</dbReference>
<dbReference type="GO" id="GO:0006360">
    <property type="term" value="P:transcription by RNA polymerase I"/>
    <property type="evidence" value="ECO:0007669"/>
    <property type="project" value="TreeGrafter"/>
</dbReference>
<dbReference type="InterPro" id="IPR006110">
    <property type="entry name" value="Pol_omega/Rpo6/RPB6"/>
</dbReference>
<dbReference type="GO" id="GO:0000428">
    <property type="term" value="C:DNA-directed RNA polymerase complex"/>
    <property type="evidence" value="ECO:0007669"/>
    <property type="project" value="UniProtKB-KW"/>
</dbReference>
<dbReference type="GO" id="GO:0003899">
    <property type="term" value="F:DNA-directed RNA polymerase activity"/>
    <property type="evidence" value="ECO:0007669"/>
    <property type="project" value="InterPro"/>
</dbReference>
<evidence type="ECO:0000313" key="4">
    <source>
        <dbReference type="EMBL" id="QHS83284.1"/>
    </source>
</evidence>
<dbReference type="GO" id="GO:0003677">
    <property type="term" value="F:DNA binding"/>
    <property type="evidence" value="ECO:0007669"/>
    <property type="project" value="InterPro"/>
</dbReference>
<organism evidence="4">
    <name type="scientific">viral metagenome</name>
    <dbReference type="NCBI Taxonomy" id="1070528"/>
    <lineage>
        <taxon>unclassified sequences</taxon>
        <taxon>metagenomes</taxon>
        <taxon>organismal metagenomes</taxon>
    </lineage>
</organism>
<feature type="compositionally biased region" description="Acidic residues" evidence="3">
    <location>
        <begin position="28"/>
        <end position="58"/>
    </location>
</feature>
<evidence type="ECO:0000256" key="2">
    <source>
        <dbReference type="ARBA" id="ARBA00023163"/>
    </source>
</evidence>
<dbReference type="SUPFAM" id="SSF63562">
    <property type="entry name" value="RPB6/omega subunit-like"/>
    <property type="match status" value="1"/>
</dbReference>
<name>A0A6C0ATZ4_9ZZZZ</name>
<dbReference type="PANTHER" id="PTHR47227">
    <property type="entry name" value="DNA-DIRECTED RNA POLYMERASE SUBUNIT K"/>
    <property type="match status" value="1"/>
</dbReference>
<feature type="region of interest" description="Disordered" evidence="3">
    <location>
        <begin position="1"/>
        <end position="58"/>
    </location>
</feature>
<dbReference type="GO" id="GO:0006366">
    <property type="term" value="P:transcription by RNA polymerase II"/>
    <property type="evidence" value="ECO:0007669"/>
    <property type="project" value="TreeGrafter"/>
</dbReference>
<accession>A0A6C0ATZ4</accession>
<keyword evidence="2" id="KW-0804">Transcription</keyword>
<reference evidence="4" key="1">
    <citation type="journal article" date="2020" name="Nature">
        <title>Giant virus diversity and host interactions through global metagenomics.</title>
        <authorList>
            <person name="Schulz F."/>
            <person name="Roux S."/>
            <person name="Paez-Espino D."/>
            <person name="Jungbluth S."/>
            <person name="Walsh D.A."/>
            <person name="Denef V.J."/>
            <person name="McMahon K.D."/>
            <person name="Konstantinidis K.T."/>
            <person name="Eloe-Fadrosh E.A."/>
            <person name="Kyrpides N.C."/>
            <person name="Woyke T."/>
        </authorList>
    </citation>
    <scope>NUCLEOTIDE SEQUENCE</scope>
    <source>
        <strain evidence="4">GVMAG-S-ERX555943-30</strain>
    </source>
</reference>
<evidence type="ECO:0000256" key="3">
    <source>
        <dbReference type="SAM" id="MobiDB-lite"/>
    </source>
</evidence>
<dbReference type="AlphaFoldDB" id="A0A6C0ATZ4"/>
<dbReference type="GO" id="GO:0042797">
    <property type="term" value="P:tRNA transcription by RNA polymerase III"/>
    <property type="evidence" value="ECO:0007669"/>
    <property type="project" value="TreeGrafter"/>
</dbReference>
<proteinExistence type="predicted"/>
<dbReference type="PANTHER" id="PTHR47227:SF5">
    <property type="entry name" value="DNA-DIRECTED RNA POLYMERASES I, II, AND III SUBUNIT RPABC2"/>
    <property type="match status" value="1"/>
</dbReference>
<sequence>MDANVFTNEILDTEEMNETEQKQKSQYVDDDLYGDSDEDTVPPPPDDNDNEDDVDIDMDDEDVGELNEEEIFAPLNRTQTENENTNIASNLIDNLSDDEDEDEDYLQKIDDDLHNHFLQSFHPELLQHNYEEVAALTKVTRNTEGIIIDPLHRTLPFITRYERAKILGERASQLEAGAKPMVKVEPNVLDGYLIALKEFEEKKIPFIVKRPLPNGSCEYWKLQDLEII</sequence>
<protein>
    <recommendedName>
        <fullName evidence="5">DNA-directed RNA polymerase</fullName>
    </recommendedName>
</protein>
<dbReference type="Pfam" id="PF01192">
    <property type="entry name" value="RNA_pol_Rpb6"/>
    <property type="match status" value="1"/>
</dbReference>
<dbReference type="Gene3D" id="3.90.940.10">
    <property type="match status" value="1"/>
</dbReference>
<keyword evidence="1" id="KW-0240">DNA-directed RNA polymerase</keyword>
<evidence type="ECO:0000256" key="1">
    <source>
        <dbReference type="ARBA" id="ARBA00022478"/>
    </source>
</evidence>
<dbReference type="EMBL" id="MN738751">
    <property type="protein sequence ID" value="QHS83284.1"/>
    <property type="molecule type" value="Genomic_DNA"/>
</dbReference>
<evidence type="ECO:0008006" key="5">
    <source>
        <dbReference type="Google" id="ProtNLM"/>
    </source>
</evidence>